<organism evidence="4 5">
    <name type="scientific">Blastococcus goldschmidtiae</name>
    <dbReference type="NCBI Taxonomy" id="3075546"/>
    <lineage>
        <taxon>Bacteria</taxon>
        <taxon>Bacillati</taxon>
        <taxon>Actinomycetota</taxon>
        <taxon>Actinomycetes</taxon>
        <taxon>Geodermatophilales</taxon>
        <taxon>Geodermatophilaceae</taxon>
        <taxon>Blastococcus</taxon>
    </lineage>
</organism>
<dbReference type="PANTHER" id="PTHR33371:SF16">
    <property type="entry name" value="MCE-FAMILY PROTEIN MCE3F"/>
    <property type="match status" value="1"/>
</dbReference>
<accession>A0ABU2K3Z6</accession>
<reference evidence="5" key="1">
    <citation type="submission" date="2023-07" db="EMBL/GenBank/DDBJ databases">
        <title>30 novel species of actinomycetes from the DSMZ collection.</title>
        <authorList>
            <person name="Nouioui I."/>
        </authorList>
    </citation>
    <scope>NUCLEOTIDE SEQUENCE [LARGE SCALE GENOMIC DNA]</scope>
    <source>
        <strain evidence="5">DSM 46792</strain>
    </source>
</reference>
<dbReference type="InterPro" id="IPR024516">
    <property type="entry name" value="Mce_C"/>
</dbReference>
<name>A0ABU2K3Z6_9ACTN</name>
<evidence type="ECO:0000256" key="1">
    <source>
        <dbReference type="SAM" id="MobiDB-lite"/>
    </source>
</evidence>
<evidence type="ECO:0000313" key="4">
    <source>
        <dbReference type="EMBL" id="MDT0274926.1"/>
    </source>
</evidence>
<evidence type="ECO:0000313" key="5">
    <source>
        <dbReference type="Proteomes" id="UP001183222"/>
    </source>
</evidence>
<comment type="caution">
    <text evidence="4">The sequence shown here is derived from an EMBL/GenBank/DDBJ whole genome shotgun (WGS) entry which is preliminary data.</text>
</comment>
<protein>
    <submittedName>
        <fullName evidence="4">MlaD family protein</fullName>
    </submittedName>
</protein>
<feature type="region of interest" description="Disordered" evidence="1">
    <location>
        <begin position="362"/>
        <end position="408"/>
    </location>
</feature>
<dbReference type="RefSeq" id="WP_311343759.1">
    <property type="nucleotide sequence ID" value="NZ_JAVREI010000001.1"/>
</dbReference>
<proteinExistence type="predicted"/>
<dbReference type="PANTHER" id="PTHR33371">
    <property type="entry name" value="INTERMEMBRANE PHOSPHOLIPID TRANSPORT SYSTEM BINDING PROTEIN MLAD-RELATED"/>
    <property type="match status" value="1"/>
</dbReference>
<sequence length="428" mass="44793">MIARATKLKLLAFAALAVVGMAYLGFTYVGLDRVLFGGSYEVAADFENSGGIFVNAEVTYRGVAVGRVTDMEVVEDGVRVVLRIDPDAEPIPADTEAAVATRSAVGEQYVILRPTSEGEPYLDDGAVIPMERTSTPVPVEQMLLNLDELVGSIDQENLRIVIEELGRAFQGAGDDLGRLIDNGNLLLARATESLPQTLELITDGQTVLDTQRDSRSAIRAWAADLRLITDTLVDMDPDLREIVVNAPDAGEALQTLVDDAGPGLGSLVRNLDILNGVMIPRLDGVQQMLVTYPDAVTGGFTVVRRDEDGVLRSHFGFVLNAGEPHACTTGYVQSATTPTQGAVAAVDTDAVGCGVINGVDPAPGDGYDETGSNIRGEQNIGRDGGQAASPESGQADGGGLPAPPAPLAPITDLLGGLLQATPFSSIEG</sequence>
<feature type="domain" description="Mce/MlaD" evidence="2">
    <location>
        <begin position="39"/>
        <end position="114"/>
    </location>
</feature>
<gene>
    <name evidence="4" type="ORF">RM425_03355</name>
</gene>
<dbReference type="Pfam" id="PF11887">
    <property type="entry name" value="Mce4_CUP1"/>
    <property type="match status" value="1"/>
</dbReference>
<dbReference type="InterPro" id="IPR003399">
    <property type="entry name" value="Mce/MlaD"/>
</dbReference>
<dbReference type="InterPro" id="IPR052336">
    <property type="entry name" value="MlaD_Phospholipid_Transporter"/>
</dbReference>
<evidence type="ECO:0000259" key="2">
    <source>
        <dbReference type="Pfam" id="PF02470"/>
    </source>
</evidence>
<feature type="domain" description="Mammalian cell entry C-terminal" evidence="3">
    <location>
        <begin position="122"/>
        <end position="272"/>
    </location>
</feature>
<dbReference type="Proteomes" id="UP001183222">
    <property type="component" value="Unassembled WGS sequence"/>
</dbReference>
<dbReference type="Pfam" id="PF02470">
    <property type="entry name" value="MlaD"/>
    <property type="match status" value="1"/>
</dbReference>
<dbReference type="InterPro" id="IPR005693">
    <property type="entry name" value="Mce"/>
</dbReference>
<keyword evidence="5" id="KW-1185">Reference proteome</keyword>
<evidence type="ECO:0000259" key="3">
    <source>
        <dbReference type="Pfam" id="PF11887"/>
    </source>
</evidence>
<dbReference type="NCBIfam" id="TIGR00996">
    <property type="entry name" value="Mtu_fam_mce"/>
    <property type="match status" value="1"/>
</dbReference>
<dbReference type="EMBL" id="JAVREI010000001">
    <property type="protein sequence ID" value="MDT0274926.1"/>
    <property type="molecule type" value="Genomic_DNA"/>
</dbReference>